<dbReference type="EMBL" id="JWZT01004259">
    <property type="protein sequence ID" value="KII64486.1"/>
    <property type="molecule type" value="Genomic_DNA"/>
</dbReference>
<evidence type="ECO:0000313" key="1">
    <source>
        <dbReference type="EMBL" id="KII64486.1"/>
    </source>
</evidence>
<dbReference type="AlphaFoldDB" id="A0A0C2MBU9"/>
<sequence>MNGDEICIFLPYSPFRNPIEEVFSKWKGYFKRKKPRNEDQPSSNTEEGLATIARLDCDGYYRQMKTYVRQFINNKQETVIISFFIFRKFFILNLSHTRLKWKNLFE</sequence>
<gene>
    <name evidence="1" type="ORF">RF11_03894</name>
</gene>
<dbReference type="OrthoDB" id="2266637at2759"/>
<keyword evidence="2" id="KW-1185">Reference proteome</keyword>
<dbReference type="Proteomes" id="UP000031668">
    <property type="component" value="Unassembled WGS sequence"/>
</dbReference>
<comment type="caution">
    <text evidence="1">The sequence shown here is derived from an EMBL/GenBank/DDBJ whole genome shotgun (WGS) entry which is preliminary data.</text>
</comment>
<dbReference type="InterPro" id="IPR036397">
    <property type="entry name" value="RNaseH_sf"/>
</dbReference>
<name>A0A0C2MBU9_THEKT</name>
<proteinExistence type="predicted"/>
<evidence type="ECO:0000313" key="2">
    <source>
        <dbReference type="Proteomes" id="UP000031668"/>
    </source>
</evidence>
<accession>A0A0C2MBU9</accession>
<dbReference type="GO" id="GO:0003676">
    <property type="term" value="F:nucleic acid binding"/>
    <property type="evidence" value="ECO:0007669"/>
    <property type="project" value="InterPro"/>
</dbReference>
<reference evidence="1 2" key="1">
    <citation type="journal article" date="2014" name="Genome Biol. Evol.">
        <title>The genome of the myxosporean Thelohanellus kitauei shows adaptations to nutrient acquisition within its fish host.</title>
        <authorList>
            <person name="Yang Y."/>
            <person name="Xiong J."/>
            <person name="Zhou Z."/>
            <person name="Huo F."/>
            <person name="Miao W."/>
            <person name="Ran C."/>
            <person name="Liu Y."/>
            <person name="Zhang J."/>
            <person name="Feng J."/>
            <person name="Wang M."/>
            <person name="Wang M."/>
            <person name="Wang L."/>
            <person name="Yao B."/>
        </authorList>
    </citation>
    <scope>NUCLEOTIDE SEQUENCE [LARGE SCALE GENOMIC DNA]</scope>
    <source>
        <strain evidence="1">Wuqing</strain>
    </source>
</reference>
<evidence type="ECO:0008006" key="3">
    <source>
        <dbReference type="Google" id="ProtNLM"/>
    </source>
</evidence>
<protein>
    <recommendedName>
        <fullName evidence="3">Tc1-like transposase DDE domain-containing protein</fullName>
    </recommendedName>
</protein>
<dbReference type="Gene3D" id="3.30.420.10">
    <property type="entry name" value="Ribonuclease H-like superfamily/Ribonuclease H"/>
    <property type="match status" value="1"/>
</dbReference>
<organism evidence="1 2">
    <name type="scientific">Thelohanellus kitauei</name>
    <name type="common">Myxosporean</name>
    <dbReference type="NCBI Taxonomy" id="669202"/>
    <lineage>
        <taxon>Eukaryota</taxon>
        <taxon>Metazoa</taxon>
        <taxon>Cnidaria</taxon>
        <taxon>Myxozoa</taxon>
        <taxon>Myxosporea</taxon>
        <taxon>Bivalvulida</taxon>
        <taxon>Platysporina</taxon>
        <taxon>Myxobolidae</taxon>
        <taxon>Thelohanellus</taxon>
    </lineage>
</organism>